<proteinExistence type="predicted"/>
<accession>W7TRS1</accession>
<name>W7TRS1_9STRA</name>
<keyword evidence="1" id="KW-0732">Signal</keyword>
<dbReference type="EMBL" id="AZIL01000698">
    <property type="protein sequence ID" value="EWM26218.1"/>
    <property type="molecule type" value="Genomic_DNA"/>
</dbReference>
<dbReference type="OrthoDB" id="445361at2759"/>
<sequence length="238" mass="26641">MSPRPHPLTSVLFLVLVFLTPGVTQGFSPSLRPRIERGLKTSIAALPFSTDPAPLSGKEPLVTQAEIEACAAAFGIQLRLSTLGPFYRIIARLTNDKEGVEPIGYTSGFVAPFFKLVHLDTMQVRRRYWKQLDGSNRFPYGCGLLLGAAAMRYAYDKGCSKAELLAINDDEKSHRLLLGFYRTAGFVSVKEVTNDLRCVPDLLVWGGVGTRMDMPVEEYLRRWRTVIVSRGEEFLNRR</sequence>
<dbReference type="AlphaFoldDB" id="W7TRS1"/>
<dbReference type="InterPro" id="IPR016181">
    <property type="entry name" value="Acyl_CoA_acyltransferase"/>
</dbReference>
<keyword evidence="2" id="KW-0012">Acyltransferase</keyword>
<reference evidence="2 3" key="1">
    <citation type="journal article" date="2014" name="Mol. Plant">
        <title>Chromosome Scale Genome Assembly and Transcriptome Profiling of Nannochloropsis gaditana in Nitrogen Depletion.</title>
        <authorList>
            <person name="Corteggiani Carpinelli E."/>
            <person name="Telatin A."/>
            <person name="Vitulo N."/>
            <person name="Forcato C."/>
            <person name="D'Angelo M."/>
            <person name="Schiavon R."/>
            <person name="Vezzi A."/>
            <person name="Giacometti G.M."/>
            <person name="Morosinotto T."/>
            <person name="Valle G."/>
        </authorList>
    </citation>
    <scope>NUCLEOTIDE SEQUENCE [LARGE SCALE GENOMIC DNA]</scope>
    <source>
        <strain evidence="2 3">B-31</strain>
    </source>
</reference>
<dbReference type="PANTHER" id="PTHR36897">
    <property type="entry name" value="OS10G0351100-LIKE PROTEIN"/>
    <property type="match status" value="1"/>
</dbReference>
<dbReference type="SUPFAM" id="SSF55729">
    <property type="entry name" value="Acyl-CoA N-acyltransferases (Nat)"/>
    <property type="match status" value="1"/>
</dbReference>
<dbReference type="GO" id="GO:0016746">
    <property type="term" value="F:acyltransferase activity"/>
    <property type="evidence" value="ECO:0007669"/>
    <property type="project" value="UniProtKB-KW"/>
</dbReference>
<evidence type="ECO:0000313" key="2">
    <source>
        <dbReference type="EMBL" id="EWM26218.1"/>
    </source>
</evidence>
<feature type="chain" id="PRO_5004903807" evidence="1">
    <location>
        <begin position="27"/>
        <end position="238"/>
    </location>
</feature>
<keyword evidence="2" id="KW-0808">Transferase</keyword>
<organism evidence="2 3">
    <name type="scientific">Nannochloropsis gaditana</name>
    <dbReference type="NCBI Taxonomy" id="72520"/>
    <lineage>
        <taxon>Eukaryota</taxon>
        <taxon>Sar</taxon>
        <taxon>Stramenopiles</taxon>
        <taxon>Ochrophyta</taxon>
        <taxon>Eustigmatophyceae</taxon>
        <taxon>Eustigmatales</taxon>
        <taxon>Monodopsidaceae</taxon>
        <taxon>Nannochloropsis</taxon>
    </lineage>
</organism>
<protein>
    <submittedName>
        <fullName evidence="2">Acyl-CoA N-acyltransferase</fullName>
    </submittedName>
</protein>
<gene>
    <name evidence="2" type="ORF">Naga_100025g26</name>
</gene>
<comment type="caution">
    <text evidence="2">The sequence shown here is derived from an EMBL/GenBank/DDBJ whole genome shotgun (WGS) entry which is preliminary data.</text>
</comment>
<evidence type="ECO:0000313" key="3">
    <source>
        <dbReference type="Proteomes" id="UP000019335"/>
    </source>
</evidence>
<dbReference type="Proteomes" id="UP000019335">
    <property type="component" value="Chromosome 9"/>
</dbReference>
<evidence type="ECO:0000256" key="1">
    <source>
        <dbReference type="SAM" id="SignalP"/>
    </source>
</evidence>
<dbReference type="PANTHER" id="PTHR36897:SF2">
    <property type="entry name" value="OS10G0350800 PROTEIN"/>
    <property type="match status" value="1"/>
</dbReference>
<feature type="signal peptide" evidence="1">
    <location>
        <begin position="1"/>
        <end position="26"/>
    </location>
</feature>
<keyword evidence="3" id="KW-1185">Reference proteome</keyword>